<sequence>MNRLARTEKWLFTLSPRTVRVFGLALRFTGLGIGTLTSFGIGSAGIPLSLSLVLWGAFGTLAWFED</sequence>
<accession>A0A1I4CUA0</accession>
<keyword evidence="1" id="KW-0472">Membrane</keyword>
<protein>
    <submittedName>
        <fullName evidence="2">Uncharacterized protein</fullName>
    </submittedName>
</protein>
<gene>
    <name evidence="2" type="ORF">SAMN04487950_1413</name>
</gene>
<feature type="transmembrane region" description="Helical" evidence="1">
    <location>
        <begin position="46"/>
        <end position="64"/>
    </location>
</feature>
<reference evidence="3" key="1">
    <citation type="submission" date="2016-10" db="EMBL/GenBank/DDBJ databases">
        <authorList>
            <person name="Varghese N."/>
            <person name="Submissions S."/>
        </authorList>
    </citation>
    <scope>NUCLEOTIDE SEQUENCE [LARGE SCALE GENOMIC DNA]</scope>
    <source>
        <strain evidence="3">CGMCC 1.7738</strain>
    </source>
</reference>
<dbReference type="AlphaFoldDB" id="A0A1I4CUA0"/>
<evidence type="ECO:0000256" key="1">
    <source>
        <dbReference type="SAM" id="Phobius"/>
    </source>
</evidence>
<keyword evidence="3" id="KW-1185">Reference proteome</keyword>
<proteinExistence type="predicted"/>
<name>A0A1I4CUA0_9EURY</name>
<dbReference type="Proteomes" id="UP000199607">
    <property type="component" value="Unassembled WGS sequence"/>
</dbReference>
<dbReference type="EMBL" id="FOTC01000001">
    <property type="protein sequence ID" value="SFK84832.1"/>
    <property type="molecule type" value="Genomic_DNA"/>
</dbReference>
<keyword evidence="1" id="KW-0812">Transmembrane</keyword>
<evidence type="ECO:0000313" key="3">
    <source>
        <dbReference type="Proteomes" id="UP000199607"/>
    </source>
</evidence>
<dbReference type="RefSeq" id="WP_089867515.1">
    <property type="nucleotide sequence ID" value="NZ_FOTC01000001.1"/>
</dbReference>
<evidence type="ECO:0000313" key="2">
    <source>
        <dbReference type="EMBL" id="SFK84832.1"/>
    </source>
</evidence>
<keyword evidence="1" id="KW-1133">Transmembrane helix</keyword>
<organism evidence="2 3">
    <name type="scientific">Halogranum rubrum</name>
    <dbReference type="NCBI Taxonomy" id="553466"/>
    <lineage>
        <taxon>Archaea</taxon>
        <taxon>Methanobacteriati</taxon>
        <taxon>Methanobacteriota</taxon>
        <taxon>Stenosarchaea group</taxon>
        <taxon>Halobacteria</taxon>
        <taxon>Halobacteriales</taxon>
        <taxon>Haloferacaceae</taxon>
    </lineage>
</organism>